<reference evidence="1 2" key="2">
    <citation type="submission" date="2018-11" db="EMBL/GenBank/DDBJ databases">
        <authorList>
            <consortium name="Pathogen Informatics"/>
        </authorList>
    </citation>
    <scope>NUCLEOTIDE SEQUENCE [LARGE SCALE GENOMIC DNA]</scope>
    <source>
        <strain evidence="1 2">NST_G2</strain>
    </source>
</reference>
<sequence length="98" mass="10859">MLEVGAFYSFCWSGRPVTQLRDAGVVFSIRNEIVGKLSCLTKGIKCLRLLLQCPHSPPSSAPIPHTAMAISDEVKKKFHGYLHTPGNYAKDEQIGLTW</sequence>
<dbReference type="WBParaSite" id="SSLN_0000235801-mRNA-1">
    <property type="protein sequence ID" value="SSLN_0000235801-mRNA-1"/>
    <property type="gene ID" value="SSLN_0000235801"/>
</dbReference>
<proteinExistence type="predicted"/>
<evidence type="ECO:0000313" key="1">
    <source>
        <dbReference type="EMBL" id="VDL88673.1"/>
    </source>
</evidence>
<accession>A0A183SDJ0</accession>
<name>A0A183SDJ0_SCHSO</name>
<dbReference type="EMBL" id="UYSU01032215">
    <property type="protein sequence ID" value="VDL88673.1"/>
    <property type="molecule type" value="Genomic_DNA"/>
</dbReference>
<gene>
    <name evidence="1" type="ORF">SSLN_LOCUS2288</name>
</gene>
<evidence type="ECO:0000313" key="3">
    <source>
        <dbReference type="WBParaSite" id="SSLN_0000235801-mRNA-1"/>
    </source>
</evidence>
<reference evidence="3" key="1">
    <citation type="submission" date="2016-06" db="UniProtKB">
        <authorList>
            <consortium name="WormBaseParasite"/>
        </authorList>
    </citation>
    <scope>IDENTIFICATION</scope>
</reference>
<evidence type="ECO:0000313" key="2">
    <source>
        <dbReference type="Proteomes" id="UP000275846"/>
    </source>
</evidence>
<keyword evidence="2" id="KW-1185">Reference proteome</keyword>
<dbReference type="Proteomes" id="UP000275846">
    <property type="component" value="Unassembled WGS sequence"/>
</dbReference>
<organism evidence="3">
    <name type="scientific">Schistocephalus solidus</name>
    <name type="common">Tapeworm</name>
    <dbReference type="NCBI Taxonomy" id="70667"/>
    <lineage>
        <taxon>Eukaryota</taxon>
        <taxon>Metazoa</taxon>
        <taxon>Spiralia</taxon>
        <taxon>Lophotrochozoa</taxon>
        <taxon>Platyhelminthes</taxon>
        <taxon>Cestoda</taxon>
        <taxon>Eucestoda</taxon>
        <taxon>Diphyllobothriidea</taxon>
        <taxon>Diphyllobothriidae</taxon>
        <taxon>Schistocephalus</taxon>
    </lineage>
</organism>
<dbReference type="AlphaFoldDB" id="A0A183SDJ0"/>
<protein>
    <submittedName>
        <fullName evidence="1 3">Uncharacterized protein</fullName>
    </submittedName>
</protein>